<evidence type="ECO:0000256" key="2">
    <source>
        <dbReference type="SAM" id="Phobius"/>
    </source>
</evidence>
<feature type="domain" description="DUF6545" evidence="3">
    <location>
        <begin position="253"/>
        <end position="391"/>
    </location>
</feature>
<sequence length="400" mass="42633">MVSTLFILVALIAFLLAGLAFLRRRRGPRKPTQAPMMVILLALGAAFFFLAPAVQAVESRIIPSLGRLLSNVCTLIAAYGFLTLMRHVSHPPERARAHSRWRLGALLAALAVLTAMFFLSRVPEGTGIFTGLYREQPTLAVYTLVYSAYLGVALVDLGWLGAGTIRHARGYLRAGMILVFTGCLLGLAYVAQKVVSVLGEVLGAGPPAEALCAGPFSTVGCTFAVGMPALSVLAIILGAAIPALGPRIAGLLRWPGQWRAHRRLYPLWRALYRAAPEIALTSPQAVQGDAPRHDMGFRLYRRVIEIRDGLLILAPYRDPDGTAAHRRAAEATGLSGPDLDAAVEAADIAAALRRKDAGPPAAEEDTRREPAEESDLAAEAAWLARVATAFAASGRTAVPP</sequence>
<accession>A0A542CSJ4</accession>
<evidence type="ECO:0000313" key="5">
    <source>
        <dbReference type="Proteomes" id="UP000320876"/>
    </source>
</evidence>
<feature type="transmembrane region" description="Helical" evidence="2">
    <location>
        <begin position="101"/>
        <end position="119"/>
    </location>
</feature>
<name>A0A542CSJ4_AMYCI</name>
<organism evidence="4 5">
    <name type="scientific">Amycolatopsis cihanbeyliensis</name>
    <dbReference type="NCBI Taxonomy" id="1128664"/>
    <lineage>
        <taxon>Bacteria</taxon>
        <taxon>Bacillati</taxon>
        <taxon>Actinomycetota</taxon>
        <taxon>Actinomycetes</taxon>
        <taxon>Pseudonocardiales</taxon>
        <taxon>Pseudonocardiaceae</taxon>
        <taxon>Amycolatopsis</taxon>
    </lineage>
</organism>
<proteinExistence type="predicted"/>
<dbReference type="EMBL" id="VFML01000002">
    <property type="protein sequence ID" value="TQI93792.1"/>
    <property type="molecule type" value="Genomic_DNA"/>
</dbReference>
<dbReference type="AlphaFoldDB" id="A0A542CSJ4"/>
<evidence type="ECO:0000313" key="4">
    <source>
        <dbReference type="EMBL" id="TQI93792.1"/>
    </source>
</evidence>
<keyword evidence="2" id="KW-0472">Membrane</keyword>
<dbReference type="NCBIfam" id="NF042915">
    <property type="entry name" value="MAB_1171c_fam"/>
    <property type="match status" value="1"/>
</dbReference>
<reference evidence="4 5" key="1">
    <citation type="submission" date="2019-06" db="EMBL/GenBank/DDBJ databases">
        <title>Sequencing the genomes of 1000 actinobacteria strains.</title>
        <authorList>
            <person name="Klenk H.-P."/>
        </authorList>
    </citation>
    <scope>NUCLEOTIDE SEQUENCE [LARGE SCALE GENOMIC DNA]</scope>
    <source>
        <strain evidence="4 5">DSM 45679</strain>
    </source>
</reference>
<keyword evidence="2" id="KW-0812">Transmembrane</keyword>
<feature type="transmembrane region" description="Helical" evidence="2">
    <location>
        <begin position="6"/>
        <end position="22"/>
    </location>
</feature>
<feature type="transmembrane region" description="Helical" evidence="2">
    <location>
        <begin position="223"/>
        <end position="244"/>
    </location>
</feature>
<keyword evidence="5" id="KW-1185">Reference proteome</keyword>
<feature type="region of interest" description="Disordered" evidence="1">
    <location>
        <begin position="353"/>
        <end position="375"/>
    </location>
</feature>
<feature type="transmembrane region" description="Helical" evidence="2">
    <location>
        <begin position="139"/>
        <end position="159"/>
    </location>
</feature>
<feature type="transmembrane region" description="Helical" evidence="2">
    <location>
        <begin position="34"/>
        <end position="56"/>
    </location>
</feature>
<keyword evidence="2" id="KW-1133">Transmembrane helix</keyword>
<gene>
    <name evidence="4" type="ORF">FB471_5935</name>
</gene>
<dbReference type="Proteomes" id="UP000320876">
    <property type="component" value="Unassembled WGS sequence"/>
</dbReference>
<dbReference type="RefSeq" id="WP_142002897.1">
    <property type="nucleotide sequence ID" value="NZ_VFML01000002.1"/>
</dbReference>
<feature type="transmembrane region" description="Helical" evidence="2">
    <location>
        <begin position="171"/>
        <end position="191"/>
    </location>
</feature>
<protein>
    <recommendedName>
        <fullName evidence="3">DUF6545 domain-containing protein</fullName>
    </recommendedName>
</protein>
<comment type="caution">
    <text evidence="4">The sequence shown here is derived from an EMBL/GenBank/DDBJ whole genome shotgun (WGS) entry which is preliminary data.</text>
</comment>
<feature type="transmembrane region" description="Helical" evidence="2">
    <location>
        <begin position="68"/>
        <end position="89"/>
    </location>
</feature>
<dbReference type="OrthoDB" id="3685619at2"/>
<evidence type="ECO:0000259" key="3">
    <source>
        <dbReference type="Pfam" id="PF20182"/>
    </source>
</evidence>
<dbReference type="InterPro" id="IPR050039">
    <property type="entry name" value="MAB_1171c-like"/>
</dbReference>
<evidence type="ECO:0000256" key="1">
    <source>
        <dbReference type="SAM" id="MobiDB-lite"/>
    </source>
</evidence>
<dbReference type="InterPro" id="IPR046675">
    <property type="entry name" value="DUF6545"/>
</dbReference>
<dbReference type="Pfam" id="PF20182">
    <property type="entry name" value="DUF6545"/>
    <property type="match status" value="1"/>
</dbReference>